<dbReference type="Proteomes" id="UP000637423">
    <property type="component" value="Unassembled WGS sequence"/>
</dbReference>
<comment type="caution">
    <text evidence="2">The sequence shown here is derived from an EMBL/GenBank/DDBJ whole genome shotgun (WGS) entry which is preliminary data.</text>
</comment>
<organism evidence="2 3">
    <name type="scientific">Undibacterium terreum</name>
    <dbReference type="NCBI Taxonomy" id="1224302"/>
    <lineage>
        <taxon>Bacteria</taxon>
        <taxon>Pseudomonadati</taxon>
        <taxon>Pseudomonadota</taxon>
        <taxon>Betaproteobacteria</taxon>
        <taxon>Burkholderiales</taxon>
        <taxon>Oxalobacteraceae</taxon>
        <taxon>Undibacterium</taxon>
    </lineage>
</organism>
<evidence type="ECO:0000259" key="1">
    <source>
        <dbReference type="Pfam" id="PF09407"/>
    </source>
</evidence>
<proteinExistence type="predicted"/>
<protein>
    <recommendedName>
        <fullName evidence="1">AbiEi antitoxin C-terminal domain-containing protein</fullName>
    </recommendedName>
</protein>
<keyword evidence="3" id="KW-1185">Reference proteome</keyword>
<dbReference type="EMBL" id="BMED01000008">
    <property type="protein sequence ID" value="GGC99436.1"/>
    <property type="molecule type" value="Genomic_DNA"/>
</dbReference>
<evidence type="ECO:0000313" key="3">
    <source>
        <dbReference type="Proteomes" id="UP000637423"/>
    </source>
</evidence>
<dbReference type="Pfam" id="PF09407">
    <property type="entry name" value="AbiEi_1"/>
    <property type="match status" value="1"/>
</dbReference>
<gene>
    <name evidence="2" type="ORF">GCM10011396_53670</name>
</gene>
<dbReference type="AlphaFoldDB" id="A0A916V0X1"/>
<sequence>MVQVITDKPRREISVGRIRIQFFVKKNITTAQQTRLPNAFAPLNVSTPETTALDLLRYAHRIGGLGRATQAIQGMLSKFTKAGLRIALDNEKEDSTVQRLGYVLETLEQHKFYPLVDRRLPREVKRIPLELHKQDEPTQTIPFSNRWSVFINADITELS</sequence>
<name>A0A916V0X1_9BURK</name>
<accession>A0A916V0X1</accession>
<reference evidence="2" key="2">
    <citation type="submission" date="2020-09" db="EMBL/GenBank/DDBJ databases">
        <authorList>
            <person name="Sun Q."/>
            <person name="Zhou Y."/>
        </authorList>
    </citation>
    <scope>NUCLEOTIDE SEQUENCE</scope>
    <source>
        <strain evidence="2">CGMCC 1.10998</strain>
    </source>
</reference>
<feature type="domain" description="AbiEi antitoxin C-terminal" evidence="1">
    <location>
        <begin position="2"/>
        <end position="105"/>
    </location>
</feature>
<dbReference type="InterPro" id="IPR018547">
    <property type="entry name" value="AbiEi_C"/>
</dbReference>
<reference evidence="2" key="1">
    <citation type="journal article" date="2014" name="Int. J. Syst. Evol. Microbiol.">
        <title>Complete genome sequence of Corynebacterium casei LMG S-19264T (=DSM 44701T), isolated from a smear-ripened cheese.</title>
        <authorList>
            <consortium name="US DOE Joint Genome Institute (JGI-PGF)"/>
            <person name="Walter F."/>
            <person name="Albersmeier A."/>
            <person name="Kalinowski J."/>
            <person name="Ruckert C."/>
        </authorList>
    </citation>
    <scope>NUCLEOTIDE SEQUENCE</scope>
    <source>
        <strain evidence="2">CGMCC 1.10998</strain>
    </source>
</reference>
<evidence type="ECO:0000313" key="2">
    <source>
        <dbReference type="EMBL" id="GGC99436.1"/>
    </source>
</evidence>